<proteinExistence type="predicted"/>
<comment type="caution">
    <text evidence="4">The sequence shown here is derived from an EMBL/GenBank/DDBJ whole genome shotgun (WGS) entry which is preliminary data.</text>
</comment>
<dbReference type="AlphaFoldDB" id="A0A9D1F4H4"/>
<protein>
    <submittedName>
        <fullName evidence="4">Prolyl oligopeptidase family serine peptidase</fullName>
    </submittedName>
</protein>
<dbReference type="GO" id="GO:0008236">
    <property type="term" value="F:serine-type peptidase activity"/>
    <property type="evidence" value="ECO:0007669"/>
    <property type="project" value="InterPro"/>
</dbReference>
<dbReference type="InterPro" id="IPR029058">
    <property type="entry name" value="AB_hydrolase_fold"/>
</dbReference>
<dbReference type="InterPro" id="IPR050955">
    <property type="entry name" value="Plant_Biomass_Hydrol_Est"/>
</dbReference>
<name>A0A9D1F4H4_9FIRM</name>
<dbReference type="SUPFAM" id="SSF53474">
    <property type="entry name" value="alpha/beta-Hydrolases"/>
    <property type="match status" value="1"/>
</dbReference>
<sequence length="417" mass="46901">MYCYKTFTQITDMGPYVTKLLLKLPTEAIGQRLATESLKIYTERKSAKTGEIILFKDLFHPEIPGAPAKGFQKAAKIYPGNDQGDYDAEGTWAVAEIEPDALGKRTEGTMLSSEYVIHEYTITLTCQSPDKEAQSFIFDTCLGDVCPQKKGWCQSVMTSGDILLKYAYFTPENISGQIPLVIWLHGAGEGGEDPQIAYTGNKVVNLSSRDIQEKLGGQAWILVPQCPTVWMDDGHEQLGRSGKSIYSKPLKSCIDEFIQHHKAFIDPGRILIGGCSNGGFMTVRMIIDYPDFFAAAFPACEAFYQENITPDIIRRLCHLPLWFVHDKDDELVNPAETSLPLYQQLVRAGAKNIHFTYYDRGNKVFSQYGPEFKFPPEQFKHAVWVNVYNDDCFTDIDGQPARDSDGPLTLWQWLGKI</sequence>
<feature type="domain" description="Peptidase S9 prolyl oligopeptidase catalytic" evidence="3">
    <location>
        <begin position="252"/>
        <end position="298"/>
    </location>
</feature>
<dbReference type="PANTHER" id="PTHR43037">
    <property type="entry name" value="UNNAMED PRODUCT-RELATED"/>
    <property type="match status" value="1"/>
</dbReference>
<dbReference type="Gene3D" id="3.40.50.1820">
    <property type="entry name" value="alpha/beta hydrolase"/>
    <property type="match status" value="1"/>
</dbReference>
<dbReference type="EMBL" id="DVIT01000027">
    <property type="protein sequence ID" value="HIS47316.1"/>
    <property type="molecule type" value="Genomic_DNA"/>
</dbReference>
<dbReference type="PANTHER" id="PTHR43037:SF5">
    <property type="entry name" value="FERULOYL ESTERASE"/>
    <property type="match status" value="1"/>
</dbReference>
<evidence type="ECO:0000259" key="3">
    <source>
        <dbReference type="Pfam" id="PF00326"/>
    </source>
</evidence>
<dbReference type="GO" id="GO:0006508">
    <property type="term" value="P:proteolysis"/>
    <property type="evidence" value="ECO:0007669"/>
    <property type="project" value="InterPro"/>
</dbReference>
<evidence type="ECO:0000256" key="1">
    <source>
        <dbReference type="ARBA" id="ARBA00022729"/>
    </source>
</evidence>
<evidence type="ECO:0000256" key="2">
    <source>
        <dbReference type="ARBA" id="ARBA00022801"/>
    </source>
</evidence>
<reference evidence="4" key="1">
    <citation type="submission" date="2020-10" db="EMBL/GenBank/DDBJ databases">
        <authorList>
            <person name="Gilroy R."/>
        </authorList>
    </citation>
    <scope>NUCLEOTIDE SEQUENCE</scope>
    <source>
        <strain evidence="4">CHK178-757</strain>
    </source>
</reference>
<reference evidence="4" key="2">
    <citation type="journal article" date="2021" name="PeerJ">
        <title>Extensive microbial diversity within the chicken gut microbiome revealed by metagenomics and culture.</title>
        <authorList>
            <person name="Gilroy R."/>
            <person name="Ravi A."/>
            <person name="Getino M."/>
            <person name="Pursley I."/>
            <person name="Horton D.L."/>
            <person name="Alikhan N.F."/>
            <person name="Baker D."/>
            <person name="Gharbi K."/>
            <person name="Hall N."/>
            <person name="Watson M."/>
            <person name="Adriaenssens E.M."/>
            <person name="Foster-Nyarko E."/>
            <person name="Jarju S."/>
            <person name="Secka A."/>
            <person name="Antonio M."/>
            <person name="Oren A."/>
            <person name="Chaudhuri R.R."/>
            <person name="La Ragione R."/>
            <person name="Hildebrand F."/>
            <person name="Pallen M.J."/>
        </authorList>
    </citation>
    <scope>NUCLEOTIDE SEQUENCE</scope>
    <source>
        <strain evidence="4">CHK178-757</strain>
    </source>
</reference>
<dbReference type="InterPro" id="IPR001375">
    <property type="entry name" value="Peptidase_S9_cat"/>
</dbReference>
<dbReference type="Proteomes" id="UP000823927">
    <property type="component" value="Unassembled WGS sequence"/>
</dbReference>
<organism evidence="4 5">
    <name type="scientific">Candidatus Scybalocola faecigallinarum</name>
    <dbReference type="NCBI Taxonomy" id="2840941"/>
    <lineage>
        <taxon>Bacteria</taxon>
        <taxon>Bacillati</taxon>
        <taxon>Bacillota</taxon>
        <taxon>Clostridia</taxon>
        <taxon>Lachnospirales</taxon>
        <taxon>Lachnospiraceae</taxon>
        <taxon>Lachnospiraceae incertae sedis</taxon>
        <taxon>Candidatus Scybalocola (ex Gilroy et al. 2021)</taxon>
    </lineage>
</organism>
<evidence type="ECO:0000313" key="4">
    <source>
        <dbReference type="EMBL" id="HIS47316.1"/>
    </source>
</evidence>
<gene>
    <name evidence="4" type="ORF">IAB46_07135</name>
</gene>
<dbReference type="Pfam" id="PF00326">
    <property type="entry name" value="Peptidase_S9"/>
    <property type="match status" value="1"/>
</dbReference>
<accession>A0A9D1F4H4</accession>
<keyword evidence="1" id="KW-0732">Signal</keyword>
<keyword evidence="2" id="KW-0378">Hydrolase</keyword>
<evidence type="ECO:0000313" key="5">
    <source>
        <dbReference type="Proteomes" id="UP000823927"/>
    </source>
</evidence>